<evidence type="ECO:0000256" key="5">
    <source>
        <dbReference type="RuleBase" id="RU366019"/>
    </source>
</evidence>
<gene>
    <name evidence="9" type="ORF">N656DRAFT_719087</name>
</gene>
<dbReference type="Pfam" id="PF04734">
    <property type="entry name" value="Ceramidase_alk"/>
    <property type="match status" value="1"/>
</dbReference>
<dbReference type="AlphaFoldDB" id="A0AAN6QD35"/>
<dbReference type="InterPro" id="IPR006823">
    <property type="entry name" value="Ceramidase_alk"/>
</dbReference>
<dbReference type="InterPro" id="IPR031331">
    <property type="entry name" value="NEUT/ALK_ceramidase_C"/>
</dbReference>
<evidence type="ECO:0000313" key="9">
    <source>
        <dbReference type="EMBL" id="KAK4107958.1"/>
    </source>
</evidence>
<accession>A0AAN6QD35</accession>
<protein>
    <recommendedName>
        <fullName evidence="5">Neutral ceramidase</fullName>
        <ecNumber evidence="5">3.5.1.23</ecNumber>
    </recommendedName>
</protein>
<feature type="binding site" evidence="4">
    <location>
        <position position="152"/>
    </location>
    <ligand>
        <name>Zn(2+)</name>
        <dbReference type="ChEBI" id="CHEBI:29105"/>
    </ligand>
</feature>
<feature type="binding site" evidence="4">
    <location>
        <position position="262"/>
    </location>
    <ligand>
        <name>Zn(2+)</name>
        <dbReference type="ChEBI" id="CHEBI:29105"/>
    </ligand>
</feature>
<organism evidence="9 10">
    <name type="scientific">Canariomyces notabilis</name>
    <dbReference type="NCBI Taxonomy" id="2074819"/>
    <lineage>
        <taxon>Eukaryota</taxon>
        <taxon>Fungi</taxon>
        <taxon>Dikarya</taxon>
        <taxon>Ascomycota</taxon>
        <taxon>Pezizomycotina</taxon>
        <taxon>Sordariomycetes</taxon>
        <taxon>Sordariomycetidae</taxon>
        <taxon>Sordariales</taxon>
        <taxon>Chaetomiaceae</taxon>
        <taxon>Canariomyces</taxon>
    </lineage>
</organism>
<feature type="domain" description="Neutral/alkaline non-lysosomal ceramidase N-terminal" evidence="7">
    <location>
        <begin position="57"/>
        <end position="579"/>
    </location>
</feature>
<evidence type="ECO:0000259" key="7">
    <source>
        <dbReference type="Pfam" id="PF04734"/>
    </source>
</evidence>
<dbReference type="EMBL" id="MU853367">
    <property type="protein sequence ID" value="KAK4107958.1"/>
    <property type="molecule type" value="Genomic_DNA"/>
</dbReference>
<dbReference type="GO" id="GO:0042759">
    <property type="term" value="P:long-chain fatty acid biosynthetic process"/>
    <property type="evidence" value="ECO:0007669"/>
    <property type="project" value="TreeGrafter"/>
</dbReference>
<dbReference type="PANTHER" id="PTHR12670:SF20">
    <property type="entry name" value="NEUTRAL CERAMIDASE"/>
    <property type="match status" value="1"/>
</dbReference>
<keyword evidence="10" id="KW-1185">Reference proteome</keyword>
<comment type="catalytic activity">
    <reaction evidence="5">
        <text>an N-acylsphing-4-enine + H2O = sphing-4-enine + a fatty acid</text>
        <dbReference type="Rhea" id="RHEA:20856"/>
        <dbReference type="ChEBI" id="CHEBI:15377"/>
        <dbReference type="ChEBI" id="CHEBI:28868"/>
        <dbReference type="ChEBI" id="CHEBI:52639"/>
        <dbReference type="ChEBI" id="CHEBI:57756"/>
        <dbReference type="EC" id="3.5.1.23"/>
    </reaction>
</comment>
<dbReference type="GO" id="GO:0046512">
    <property type="term" value="P:sphingosine biosynthetic process"/>
    <property type="evidence" value="ECO:0007669"/>
    <property type="project" value="TreeGrafter"/>
</dbReference>
<feature type="domain" description="Neutral/alkaline non-lysosomal ceramidase C-terminal" evidence="8">
    <location>
        <begin position="585"/>
        <end position="746"/>
    </location>
</feature>
<comment type="caution">
    <text evidence="9">The sequence shown here is derived from an EMBL/GenBank/DDBJ whole genome shotgun (WGS) entry which is preliminary data.</text>
</comment>
<dbReference type="InterPro" id="IPR031329">
    <property type="entry name" value="NEUT/ALK_ceramidase_N"/>
</dbReference>
<evidence type="ECO:0000256" key="1">
    <source>
        <dbReference type="ARBA" id="ARBA00009835"/>
    </source>
</evidence>
<dbReference type="GO" id="GO:0017040">
    <property type="term" value="F:N-acylsphingosine amidohydrolase activity"/>
    <property type="evidence" value="ECO:0007669"/>
    <property type="project" value="UniProtKB-UniRule"/>
</dbReference>
<feature type="binding site" evidence="4">
    <location>
        <position position="508"/>
    </location>
    <ligand>
        <name>Zn(2+)</name>
        <dbReference type="ChEBI" id="CHEBI:29105"/>
    </ligand>
</feature>
<feature type="binding site" evidence="4">
    <location>
        <position position="550"/>
    </location>
    <ligand>
        <name>Zn(2+)</name>
        <dbReference type="ChEBI" id="CHEBI:29105"/>
    </ligand>
</feature>
<reference evidence="9" key="1">
    <citation type="journal article" date="2023" name="Mol. Phylogenet. Evol.">
        <title>Genome-scale phylogeny and comparative genomics of the fungal order Sordariales.</title>
        <authorList>
            <person name="Hensen N."/>
            <person name="Bonometti L."/>
            <person name="Westerberg I."/>
            <person name="Brannstrom I.O."/>
            <person name="Guillou S."/>
            <person name="Cros-Aarteil S."/>
            <person name="Calhoun S."/>
            <person name="Haridas S."/>
            <person name="Kuo A."/>
            <person name="Mondo S."/>
            <person name="Pangilinan J."/>
            <person name="Riley R."/>
            <person name="LaButti K."/>
            <person name="Andreopoulos B."/>
            <person name="Lipzen A."/>
            <person name="Chen C."/>
            <person name="Yan M."/>
            <person name="Daum C."/>
            <person name="Ng V."/>
            <person name="Clum A."/>
            <person name="Steindorff A."/>
            <person name="Ohm R.A."/>
            <person name="Martin F."/>
            <person name="Silar P."/>
            <person name="Natvig D.O."/>
            <person name="Lalanne C."/>
            <person name="Gautier V."/>
            <person name="Ament-Velasquez S.L."/>
            <person name="Kruys A."/>
            <person name="Hutchinson M.I."/>
            <person name="Powell A.J."/>
            <person name="Barry K."/>
            <person name="Miller A.N."/>
            <person name="Grigoriev I.V."/>
            <person name="Debuchy R."/>
            <person name="Gladieux P."/>
            <person name="Hiltunen Thoren M."/>
            <person name="Johannesson H."/>
        </authorList>
    </citation>
    <scope>NUCLEOTIDE SEQUENCE</scope>
    <source>
        <strain evidence="9">CBS 508.74</strain>
    </source>
</reference>
<evidence type="ECO:0000256" key="3">
    <source>
        <dbReference type="PIRSR" id="PIRSR606823-1"/>
    </source>
</evidence>
<evidence type="ECO:0000256" key="4">
    <source>
        <dbReference type="PIRSR" id="PIRSR606823-2"/>
    </source>
</evidence>
<dbReference type="GO" id="GO:0016020">
    <property type="term" value="C:membrane"/>
    <property type="evidence" value="ECO:0007669"/>
    <property type="project" value="GOC"/>
</dbReference>
<feature type="signal peptide" evidence="6">
    <location>
        <begin position="1"/>
        <end position="19"/>
    </location>
</feature>
<keyword evidence="5" id="KW-0746">Sphingolipid metabolism</keyword>
<name>A0AAN6QD35_9PEZI</name>
<dbReference type="PANTHER" id="PTHR12670">
    <property type="entry name" value="CERAMIDASE"/>
    <property type="match status" value="1"/>
</dbReference>
<feature type="chain" id="PRO_5042949647" description="Neutral ceramidase" evidence="6">
    <location>
        <begin position="20"/>
        <end position="747"/>
    </location>
</feature>
<evidence type="ECO:0000313" key="10">
    <source>
        <dbReference type="Proteomes" id="UP001302812"/>
    </source>
</evidence>
<reference evidence="9" key="2">
    <citation type="submission" date="2023-05" db="EMBL/GenBank/DDBJ databases">
        <authorList>
            <consortium name="Lawrence Berkeley National Laboratory"/>
            <person name="Steindorff A."/>
            <person name="Hensen N."/>
            <person name="Bonometti L."/>
            <person name="Westerberg I."/>
            <person name="Brannstrom I.O."/>
            <person name="Guillou S."/>
            <person name="Cros-Aarteil S."/>
            <person name="Calhoun S."/>
            <person name="Haridas S."/>
            <person name="Kuo A."/>
            <person name="Mondo S."/>
            <person name="Pangilinan J."/>
            <person name="Riley R."/>
            <person name="Labutti K."/>
            <person name="Andreopoulos B."/>
            <person name="Lipzen A."/>
            <person name="Chen C."/>
            <person name="Yanf M."/>
            <person name="Daum C."/>
            <person name="Ng V."/>
            <person name="Clum A."/>
            <person name="Ohm R."/>
            <person name="Martin F."/>
            <person name="Silar P."/>
            <person name="Natvig D."/>
            <person name="Lalanne C."/>
            <person name="Gautier V."/>
            <person name="Ament-Velasquez S.L."/>
            <person name="Kruys A."/>
            <person name="Hutchinson M.I."/>
            <person name="Powell A.J."/>
            <person name="Barry K."/>
            <person name="Miller A.N."/>
            <person name="Grigoriev I.V."/>
            <person name="Debuchy R."/>
            <person name="Gladieux P."/>
            <person name="Thoren M.H."/>
            <person name="Johannesson H."/>
        </authorList>
    </citation>
    <scope>NUCLEOTIDE SEQUENCE</scope>
    <source>
        <strain evidence="9">CBS 508.74</strain>
    </source>
</reference>
<keyword evidence="5" id="KW-0443">Lipid metabolism</keyword>
<evidence type="ECO:0000259" key="8">
    <source>
        <dbReference type="Pfam" id="PF17048"/>
    </source>
</evidence>
<dbReference type="GO" id="GO:0005576">
    <property type="term" value="C:extracellular region"/>
    <property type="evidence" value="ECO:0007669"/>
    <property type="project" value="TreeGrafter"/>
</dbReference>
<feature type="active site" description="Nucleophile" evidence="3">
    <location>
        <position position="312"/>
    </location>
</feature>
<proteinExistence type="inferred from homology"/>
<dbReference type="GO" id="GO:0046872">
    <property type="term" value="F:metal ion binding"/>
    <property type="evidence" value="ECO:0007669"/>
    <property type="project" value="UniProtKB-KW"/>
</dbReference>
<sequence length="747" mass="80620">MMALVSVVSLFLLAFFALGQLGSIQSPGRFTATFERPEHEENLLLSKARGAAAGDKYLIGVGKADITGPVVEINFAGYANTEQKGTGVRQRIYSRAFIIGEVDNPTNRFVYLVLDTQSGDTAVRNGILEGVAALGSGYSMYGRSNVAVTGTHSHSGPGGWFNYLLPQITSFGFDRQGYQAIVDGAVLSIKRAHESLQEGYLDFATTRISDANINRSLYAYLANPESERAQYADDVDKTMTLLRFKRASDGKDIGALTWFPVHPTSMLGNNTHVTGDNKGLAAYFFEKSVRGSDGAADGFVAGFSQANVGDTSPNTLGAWCDDGSGQMCDFQTSTCGDGKSQSCHGRGPLFYKLDLGVSSCVEIAKRQFTGAKSLYDSLDSQATSVVGASVRSFHYFQDMQYYTFPLDNGTLVQTCPAALGYSFAAGTSDWPGAFDFTQGDSGAPNNPLWQAVSGLLRTPSAQQKKCQEPKPILLDVGEMSVPYAWSPNIVDVQTMRVGQFIIIVSPSEASTMAGRRWRNAVKSAATELSLTGTIEPYVVLGGPANSYAHYVTTPEEFRVQRYEGASTLYGQWELPAYINLTLRGLPYLAPTASGSPPPGPTPPDNRESSLSFITGVVMDNAPAGSSFGTCTQQPASSYARGAVINATFVGANPRNNLRLEGTFAAVEKLGSDGRTWTRVLSDDDWRLVYTWTRTNGLLGYSEVTITWETNEEEDVAGTYRIRYYGDSKPLIGSVRAFEGVSNTFTLS</sequence>
<dbReference type="Pfam" id="PF17048">
    <property type="entry name" value="Ceramidse_alk_C"/>
    <property type="match status" value="1"/>
</dbReference>
<comment type="cofactor">
    <cofactor evidence="4">
        <name>Zn(2+)</name>
        <dbReference type="ChEBI" id="CHEBI:29105"/>
    </cofactor>
    <text evidence="4">Binds 1 zinc ion per subunit.</text>
</comment>
<keyword evidence="6" id="KW-0732">Signal</keyword>
<evidence type="ECO:0000256" key="6">
    <source>
        <dbReference type="SAM" id="SignalP"/>
    </source>
</evidence>
<dbReference type="GeneID" id="89936461"/>
<keyword evidence="4" id="KW-0479">Metal-binding</keyword>
<dbReference type="FunFam" id="2.60.40.2300:FF:000004">
    <property type="entry name" value="Neutral/alkaline nonlysosomal ceramidase, putative"/>
    <property type="match status" value="1"/>
</dbReference>
<comment type="similarity">
    <text evidence="1 5">Belongs to the neutral ceramidase family.</text>
</comment>
<dbReference type="RefSeq" id="XP_064665528.1">
    <property type="nucleotide sequence ID" value="XM_064812336.1"/>
</dbReference>
<dbReference type="Gene3D" id="2.60.40.2300">
    <property type="entry name" value="Neutral/alkaline non-lysosomal ceramidase, C-terminal domain"/>
    <property type="match status" value="1"/>
</dbReference>
<dbReference type="Proteomes" id="UP001302812">
    <property type="component" value="Unassembled WGS sequence"/>
</dbReference>
<dbReference type="EC" id="3.5.1.23" evidence="5"/>
<keyword evidence="2 5" id="KW-0378">Hydrolase</keyword>
<dbReference type="GO" id="GO:0046514">
    <property type="term" value="P:ceramide catabolic process"/>
    <property type="evidence" value="ECO:0007669"/>
    <property type="project" value="InterPro"/>
</dbReference>
<keyword evidence="4" id="KW-0862">Zinc</keyword>
<dbReference type="InterPro" id="IPR038445">
    <property type="entry name" value="NCDase_C_sf"/>
</dbReference>
<evidence type="ECO:0000256" key="2">
    <source>
        <dbReference type="ARBA" id="ARBA00022801"/>
    </source>
</evidence>